<gene>
    <name evidence="2" type="ORF">SDC9_77621</name>
</gene>
<dbReference type="Gene3D" id="1.10.1760.20">
    <property type="match status" value="1"/>
</dbReference>
<dbReference type="EMBL" id="VSSQ01005968">
    <property type="protein sequence ID" value="MPM31068.1"/>
    <property type="molecule type" value="Genomic_DNA"/>
</dbReference>
<dbReference type="GO" id="GO:0015234">
    <property type="term" value="F:thiamine transmembrane transporter activity"/>
    <property type="evidence" value="ECO:0007669"/>
    <property type="project" value="InterPro"/>
</dbReference>
<evidence type="ECO:0000313" key="2">
    <source>
        <dbReference type="EMBL" id="MPM31068.1"/>
    </source>
</evidence>
<dbReference type="AlphaFoldDB" id="A0A644YSX9"/>
<organism evidence="2">
    <name type="scientific">bioreactor metagenome</name>
    <dbReference type="NCBI Taxonomy" id="1076179"/>
    <lineage>
        <taxon>unclassified sequences</taxon>
        <taxon>metagenomes</taxon>
        <taxon>ecological metagenomes</taxon>
    </lineage>
</organism>
<feature type="transmembrane region" description="Helical" evidence="1">
    <location>
        <begin position="73"/>
        <end position="91"/>
    </location>
</feature>
<dbReference type="InterPro" id="IPR012651">
    <property type="entry name" value="Thia_Transptr_ThiT"/>
</dbReference>
<accession>A0A644YSX9</accession>
<sequence>MNNFINTIKESFIEIFKSPLSLATLIGVIILILALIKFKRIKLDAKIMSRIGIALALATILHLIKIVDLPNGAGSINLGSMVPILIISFIYGPEIGMLAGFLFGVIYLILSPYILHPIQVLFDYPLPFMAIGLAGYFKNKKLIGTFIGMFVRFIFHFISGVLFFGQFAPDGWSPTLYSLIVNGSVVGGNLIVVLVIIALLPLNRIIEKSSSLHSKQL</sequence>
<evidence type="ECO:0008006" key="3">
    <source>
        <dbReference type="Google" id="ProtNLM"/>
    </source>
</evidence>
<proteinExistence type="predicted"/>
<dbReference type="NCBIfam" id="TIGR02357">
    <property type="entry name" value="ECF_ThiT_YuaJ"/>
    <property type="match status" value="1"/>
</dbReference>
<feature type="transmembrane region" description="Helical" evidence="1">
    <location>
        <begin position="149"/>
        <end position="168"/>
    </location>
</feature>
<feature type="transmembrane region" description="Helical" evidence="1">
    <location>
        <begin position="180"/>
        <end position="202"/>
    </location>
</feature>
<dbReference type="Pfam" id="PF09515">
    <property type="entry name" value="Thia_YuaJ"/>
    <property type="match status" value="1"/>
</dbReference>
<protein>
    <recommendedName>
        <fullName evidence="3">Thiamine transporter ThiT</fullName>
    </recommendedName>
</protein>
<keyword evidence="1" id="KW-1133">Transmembrane helix</keyword>
<feature type="transmembrane region" description="Helical" evidence="1">
    <location>
        <begin position="98"/>
        <end position="115"/>
    </location>
</feature>
<feature type="transmembrane region" description="Helical" evidence="1">
    <location>
        <begin position="121"/>
        <end position="137"/>
    </location>
</feature>
<dbReference type="GO" id="GO:0005886">
    <property type="term" value="C:plasma membrane"/>
    <property type="evidence" value="ECO:0007669"/>
    <property type="project" value="InterPro"/>
</dbReference>
<keyword evidence="1" id="KW-0472">Membrane</keyword>
<feature type="transmembrane region" description="Helical" evidence="1">
    <location>
        <begin position="48"/>
        <end position="67"/>
    </location>
</feature>
<name>A0A644YSX9_9ZZZZ</name>
<evidence type="ECO:0000256" key="1">
    <source>
        <dbReference type="SAM" id="Phobius"/>
    </source>
</evidence>
<comment type="caution">
    <text evidence="2">The sequence shown here is derived from an EMBL/GenBank/DDBJ whole genome shotgun (WGS) entry which is preliminary data.</text>
</comment>
<reference evidence="2" key="1">
    <citation type="submission" date="2019-08" db="EMBL/GenBank/DDBJ databases">
        <authorList>
            <person name="Kucharzyk K."/>
            <person name="Murdoch R.W."/>
            <person name="Higgins S."/>
            <person name="Loffler F."/>
        </authorList>
    </citation>
    <scope>NUCLEOTIDE SEQUENCE</scope>
</reference>
<feature type="transmembrane region" description="Helical" evidence="1">
    <location>
        <begin position="20"/>
        <end position="36"/>
    </location>
</feature>
<keyword evidence="1" id="KW-0812">Transmembrane</keyword>